<gene>
    <name evidence="3" type="ORF">J0X15_15285</name>
</gene>
<feature type="signal peptide" evidence="1">
    <location>
        <begin position="1"/>
        <end position="22"/>
    </location>
</feature>
<comment type="caution">
    <text evidence="3">The sequence shown here is derived from an EMBL/GenBank/DDBJ whole genome shotgun (WGS) entry which is preliminary data.</text>
</comment>
<feature type="chain" id="PRO_5036944643" evidence="1">
    <location>
        <begin position="23"/>
        <end position="372"/>
    </location>
</feature>
<dbReference type="InterPro" id="IPR011041">
    <property type="entry name" value="Quinoprot_gluc/sorb_DH_b-prop"/>
</dbReference>
<organism evidence="3 4">
    <name type="scientific">Roseibium limicola</name>
    <dbReference type="NCBI Taxonomy" id="2816037"/>
    <lineage>
        <taxon>Bacteria</taxon>
        <taxon>Pseudomonadati</taxon>
        <taxon>Pseudomonadota</taxon>
        <taxon>Alphaproteobacteria</taxon>
        <taxon>Hyphomicrobiales</taxon>
        <taxon>Stappiaceae</taxon>
        <taxon>Roseibium</taxon>
    </lineage>
</organism>
<evidence type="ECO:0000259" key="2">
    <source>
        <dbReference type="Pfam" id="PF07995"/>
    </source>
</evidence>
<dbReference type="Proteomes" id="UP000664779">
    <property type="component" value="Unassembled WGS sequence"/>
</dbReference>
<name>A0A939ET15_9HYPH</name>
<dbReference type="InterPro" id="IPR012938">
    <property type="entry name" value="Glc/Sorbosone_DH"/>
</dbReference>
<evidence type="ECO:0000256" key="1">
    <source>
        <dbReference type="SAM" id="SignalP"/>
    </source>
</evidence>
<dbReference type="InterPro" id="IPR011042">
    <property type="entry name" value="6-blade_b-propeller_TolB-like"/>
</dbReference>
<reference evidence="3" key="1">
    <citation type="submission" date="2021-03" db="EMBL/GenBank/DDBJ databases">
        <title>Roseibium sp. CAU 1637 isolated from Incheon.</title>
        <authorList>
            <person name="Kim W."/>
        </authorList>
    </citation>
    <scope>NUCLEOTIDE SEQUENCE</scope>
    <source>
        <strain evidence="3">CAU 1637</strain>
    </source>
</reference>
<keyword evidence="1" id="KW-0732">Signal</keyword>
<dbReference type="PANTHER" id="PTHR33546">
    <property type="entry name" value="LARGE, MULTIFUNCTIONAL SECRETED PROTEIN-RELATED"/>
    <property type="match status" value="1"/>
</dbReference>
<dbReference type="SUPFAM" id="SSF50952">
    <property type="entry name" value="Soluble quinoprotein glucose dehydrogenase"/>
    <property type="match status" value="1"/>
</dbReference>
<dbReference type="AlphaFoldDB" id="A0A939ET15"/>
<evidence type="ECO:0000313" key="3">
    <source>
        <dbReference type="EMBL" id="MBO0346594.1"/>
    </source>
</evidence>
<dbReference type="Gene3D" id="2.120.10.30">
    <property type="entry name" value="TolB, C-terminal domain"/>
    <property type="match status" value="1"/>
</dbReference>
<dbReference type="EMBL" id="JAFLNF010000007">
    <property type="protein sequence ID" value="MBO0346594.1"/>
    <property type="molecule type" value="Genomic_DNA"/>
</dbReference>
<sequence length="372" mass="40366">MRRTPLLLSTAAAFLLPVTAHAEYEDILSRINLPDGFEISVFAEVPGARTLLHDPTTGVVFVSSRSDMIHAVVDKDDDGVADTVTQIGSGLNVPNGIGLKDGKLFIALNDQVVSWQIPQDYDGTGQLSDLQTVAGGFNTSPHHGWRYSAFGPDGKFYVALGAPCNICELEDNTGKIVRLADDGSSWDVIADGTRNSVGFDWHPTSGELWFTDNGADRMGDDIPPDELNRVTRAAQHFGYPYEGGQGIPLTGYEDTKPPVETTPAALDFQAHSANLGIDFYEGDMLPAEYRNDAIVAQHGSWNRSTPVGYQLMRIRFDDQGNATGKEVFADGWLASDETVYGRPVDIEELPDGSLLVSDDSEGLIYRITYSGS</sequence>
<dbReference type="Pfam" id="PF07995">
    <property type="entry name" value="GSDH"/>
    <property type="match status" value="1"/>
</dbReference>
<accession>A0A939ET15</accession>
<keyword evidence="4" id="KW-1185">Reference proteome</keyword>
<dbReference type="PANTHER" id="PTHR33546:SF1">
    <property type="entry name" value="LARGE, MULTIFUNCTIONAL SECRETED PROTEIN"/>
    <property type="match status" value="1"/>
</dbReference>
<dbReference type="RefSeq" id="WP_206942531.1">
    <property type="nucleotide sequence ID" value="NZ_JAFLNF010000007.1"/>
</dbReference>
<protein>
    <submittedName>
        <fullName evidence="3">PQQ-dependent sugar dehydrogenase</fullName>
    </submittedName>
</protein>
<feature type="domain" description="Glucose/Sorbosone dehydrogenase" evidence="2">
    <location>
        <begin position="126"/>
        <end position="365"/>
    </location>
</feature>
<proteinExistence type="predicted"/>
<evidence type="ECO:0000313" key="4">
    <source>
        <dbReference type="Proteomes" id="UP000664779"/>
    </source>
</evidence>